<dbReference type="InterPro" id="IPR021099">
    <property type="entry name" value="PORR_domain"/>
</dbReference>
<protein>
    <recommendedName>
        <fullName evidence="1">PORR domain-containing protein</fullName>
    </recommendedName>
</protein>
<dbReference type="Proteomes" id="UP001141253">
    <property type="component" value="Chromosome 6"/>
</dbReference>
<comment type="caution">
    <text evidence="2">The sequence shown here is derived from an EMBL/GenBank/DDBJ whole genome shotgun (WGS) entry which is preliminary data.</text>
</comment>
<dbReference type="Pfam" id="PF11955">
    <property type="entry name" value="PORR"/>
    <property type="match status" value="1"/>
</dbReference>
<evidence type="ECO:0000259" key="1">
    <source>
        <dbReference type="Pfam" id="PF11955"/>
    </source>
</evidence>
<keyword evidence="3" id="KW-1185">Reference proteome</keyword>
<feature type="domain" description="PORR" evidence="1">
    <location>
        <begin position="57"/>
        <end position="385"/>
    </location>
</feature>
<accession>A0ABQ9BGI6</accession>
<proteinExistence type="predicted"/>
<gene>
    <name evidence="2" type="ORF">OIU77_031087</name>
</gene>
<dbReference type="EMBL" id="JAPFFI010000009">
    <property type="protein sequence ID" value="KAJ6382572.1"/>
    <property type="molecule type" value="Genomic_DNA"/>
</dbReference>
<reference evidence="2" key="1">
    <citation type="submission" date="2022-10" db="EMBL/GenBank/DDBJ databases">
        <authorList>
            <person name="Hyden B.L."/>
            <person name="Feng K."/>
            <person name="Yates T."/>
            <person name="Jawdy S."/>
            <person name="Smart L.B."/>
            <person name="Muchero W."/>
        </authorList>
    </citation>
    <scope>NUCLEOTIDE SEQUENCE</scope>
    <source>
        <tissue evidence="2">Shoot tip</tissue>
    </source>
</reference>
<reference evidence="2" key="2">
    <citation type="journal article" date="2023" name="Int. J. Mol. Sci.">
        <title>De Novo Assembly and Annotation of 11 Diverse Shrub Willow (Salix) Genomes Reveals Novel Gene Organization in Sex-Linked Regions.</title>
        <authorList>
            <person name="Hyden B."/>
            <person name="Feng K."/>
            <person name="Yates T.B."/>
            <person name="Jawdy S."/>
            <person name="Cereghino C."/>
            <person name="Smart L.B."/>
            <person name="Muchero W."/>
        </authorList>
    </citation>
    <scope>NUCLEOTIDE SEQUENCE</scope>
    <source>
        <tissue evidence="2">Shoot tip</tissue>
    </source>
</reference>
<sequence>MVTQIVRISFLSYKFNGPQVFAYLPVRRKWQRETLLGWLQSRLMTTSKRVQDRSTTKRVQDLEIVTEKWKIVSKVKAVMEILNEEPEMIVPVRNLERHRIKINLPKPHKISDFLRKSPKLFELYKDQRGLLWCGMTKEAEDLVEEEGRLIEESSDKVAEYVTRCLMMSVDRRLRLDKIAHFRRDFGLPVDFRDKWVHRYPELFKVVDVANEVSYLELVSWNPEWAITELEKRVLGVNGNSNHQPGMLSLSFPLRFPSNYKKVYRHREKIDHFQKRSYLSPYADAKGLTAGSLEFDKRAVAIMHELLSFTLEKRLVTDHLTHFRREFVMPQKLMRLLLKHMGIFYVSERGKRFSVFLTEAYEGQELIDKCPLVVWKEKLLSLVGYREKKKKILTFGDLSDLEDSGLIESSSEHENISMHLGHEDTMAGVEDALLAGNDEMNIGGEIGLANWNSEKS</sequence>
<dbReference type="PANTHER" id="PTHR31476">
    <property type="entry name" value="PROTEIN WHAT'S THIS FACTOR 1 HOMOLOG, CHLOROPLASTIC"/>
    <property type="match status" value="1"/>
</dbReference>
<name>A0ABQ9BGI6_9ROSI</name>
<evidence type="ECO:0000313" key="2">
    <source>
        <dbReference type="EMBL" id="KAJ6382572.1"/>
    </source>
</evidence>
<organism evidence="2 3">
    <name type="scientific">Salix suchowensis</name>
    <dbReference type="NCBI Taxonomy" id="1278906"/>
    <lineage>
        <taxon>Eukaryota</taxon>
        <taxon>Viridiplantae</taxon>
        <taxon>Streptophyta</taxon>
        <taxon>Embryophyta</taxon>
        <taxon>Tracheophyta</taxon>
        <taxon>Spermatophyta</taxon>
        <taxon>Magnoliopsida</taxon>
        <taxon>eudicotyledons</taxon>
        <taxon>Gunneridae</taxon>
        <taxon>Pentapetalae</taxon>
        <taxon>rosids</taxon>
        <taxon>fabids</taxon>
        <taxon>Malpighiales</taxon>
        <taxon>Salicaceae</taxon>
        <taxon>Saliceae</taxon>
        <taxon>Salix</taxon>
    </lineage>
</organism>
<dbReference type="InterPro" id="IPR045040">
    <property type="entry name" value="PORR_fam"/>
</dbReference>
<dbReference type="PANTHER" id="PTHR31476:SF8">
    <property type="entry name" value="EXPRESSED PROTEIN"/>
    <property type="match status" value="1"/>
</dbReference>
<evidence type="ECO:0000313" key="3">
    <source>
        <dbReference type="Proteomes" id="UP001141253"/>
    </source>
</evidence>